<dbReference type="InterPro" id="IPR013763">
    <property type="entry name" value="Cyclin-like_dom"/>
</dbReference>
<evidence type="ECO:0000313" key="6">
    <source>
        <dbReference type="EMBL" id="KRX99569.1"/>
    </source>
</evidence>
<comment type="similarity">
    <text evidence="2">Belongs to the cyclin family.</text>
</comment>
<dbReference type="InterPro" id="IPR006671">
    <property type="entry name" value="Cyclin_N"/>
</dbReference>
<feature type="compositionally biased region" description="Pro residues" evidence="3">
    <location>
        <begin position="288"/>
        <end position="310"/>
    </location>
</feature>
<dbReference type="Proteomes" id="UP000054815">
    <property type="component" value="Unassembled WGS sequence"/>
</dbReference>
<sequence length="888" mass="98655">MYTDFTASMRDWLFEREELQNTPSVADGLRSEEEMEYRFRGAKLILSVGSKLDLHYATIATGIVYYQRFFMFHSFKKFDFRVAALTSLFLAGKAEETPKQVKDTMRAAREIINDQSLPSNDDVFLEYIMLFEKKLLVTLKFDLEVEHPYRFLLKYGKVLKGEKKQIEEIMQLAWTFTNDSFLTTLCLEWEPELASRYRSIEIDDWHGRQNNKEECWWDQFVDNLTAEHIEEISQQVLDLVAKNQVNSDSSKRVGNRSDNVRADGESELINANTQNVSPRGTERLSSPLFPPLPPSVPVPPTEAPPPPPPYSGFLPTGANMPPVSLLPPAPAQAMSSTIVVNPAFVNLSETDASRSDHVELSNTPLSSHPPSVSHTPSQQPPQQPLLFSEPTANYVDPTSVNPIRLPLPPGGYPFAANAVPTPSAVLPPGSNVCIPVPQAISGSSVRPVPIGLMQTPPPPLLSELQRPPGSFEATPSVSTAFPTTASYAQHASIALNQQNPPGFSFAGIAPPALQVPAANVTVAPPKANLQPRNIPLNSIPQTHLTPQYPFPPNVTYNAPHTFSVPPPTATLRSFTPSPQTQPTTNNNQSHLLGYSTIEVKSNVKCGQSGKTYYNGEKYPKPWTVIITRDENERFMCLGSIIQPKPLNYSQHIVTTGACYIKDLLKNKEAVPVMNVYAGVSRWPTARGVRVGVKKAYTFAYWHDDKSFFGGLALLELEEALSFEEHIQPVCLLETNSSIPEDSYCAMSSVTDAPHTFVERSIFDVEECDKDKYPILKGLSVLCAPKHEYITKQELGSPLYCNDLEADTWYLRGVMLRWISQDYKKGVSSSKKLTTKNSDDVEMVFADVSKTSKLYNAVEKGEFPSHADATLCSGNRVKNFCLYLFKGLV</sequence>
<dbReference type="PANTHER" id="PTHR10026">
    <property type="entry name" value="CYCLIN"/>
    <property type="match status" value="1"/>
</dbReference>
<dbReference type="SMART" id="SM00020">
    <property type="entry name" value="Tryp_SPc"/>
    <property type="match status" value="1"/>
</dbReference>
<protein>
    <submittedName>
        <fullName evidence="6">Cyclin-K</fullName>
    </submittedName>
</protein>
<evidence type="ECO:0000256" key="3">
    <source>
        <dbReference type="SAM" id="MobiDB-lite"/>
    </source>
</evidence>
<name>A0A0V0YGS1_TRIPS</name>
<dbReference type="GO" id="GO:0006508">
    <property type="term" value="P:proteolysis"/>
    <property type="evidence" value="ECO:0007669"/>
    <property type="project" value="InterPro"/>
</dbReference>
<dbReference type="InterPro" id="IPR043198">
    <property type="entry name" value="Cyclin/Ssn8"/>
</dbReference>
<dbReference type="InterPro" id="IPR043504">
    <property type="entry name" value="Peptidase_S1_PA_chymotrypsin"/>
</dbReference>
<dbReference type="EMBL" id="JYDU01000014">
    <property type="protein sequence ID" value="KRX99569.1"/>
    <property type="molecule type" value="Genomic_DNA"/>
</dbReference>
<dbReference type="AlphaFoldDB" id="A0A0V0YGS1"/>
<reference evidence="6 7" key="1">
    <citation type="submission" date="2015-01" db="EMBL/GenBank/DDBJ databases">
        <title>Evolution of Trichinella species and genotypes.</title>
        <authorList>
            <person name="Korhonen P.K."/>
            <person name="Edoardo P."/>
            <person name="Giuseppe L.R."/>
            <person name="Gasser R.B."/>
        </authorList>
    </citation>
    <scope>NUCLEOTIDE SEQUENCE [LARGE SCALE GENOMIC DNA]</scope>
    <source>
        <strain evidence="6">ISS141</strain>
    </source>
</reference>
<keyword evidence="1 2" id="KW-0195">Cyclin</keyword>
<dbReference type="SMART" id="SM00385">
    <property type="entry name" value="CYCLIN"/>
    <property type="match status" value="1"/>
</dbReference>
<dbReference type="GO" id="GO:0006357">
    <property type="term" value="P:regulation of transcription by RNA polymerase II"/>
    <property type="evidence" value="ECO:0007669"/>
    <property type="project" value="InterPro"/>
</dbReference>
<dbReference type="InterPro" id="IPR036915">
    <property type="entry name" value="Cyclin-like_sf"/>
</dbReference>
<evidence type="ECO:0000256" key="2">
    <source>
        <dbReference type="RuleBase" id="RU000383"/>
    </source>
</evidence>
<feature type="region of interest" description="Disordered" evidence="3">
    <location>
        <begin position="247"/>
        <end position="314"/>
    </location>
</feature>
<feature type="compositionally biased region" description="Polar residues" evidence="3">
    <location>
        <begin position="269"/>
        <end position="278"/>
    </location>
</feature>
<dbReference type="GO" id="GO:0016538">
    <property type="term" value="F:cyclin-dependent protein serine/threonine kinase regulator activity"/>
    <property type="evidence" value="ECO:0007669"/>
    <property type="project" value="InterPro"/>
</dbReference>
<dbReference type="Gene3D" id="1.10.472.10">
    <property type="entry name" value="Cyclin-like"/>
    <property type="match status" value="2"/>
</dbReference>
<accession>A0A0V0YGS1</accession>
<dbReference type="InterPro" id="IPR009003">
    <property type="entry name" value="Peptidase_S1_PA"/>
</dbReference>
<dbReference type="Gene3D" id="2.40.10.10">
    <property type="entry name" value="Trypsin-like serine proteases"/>
    <property type="match status" value="1"/>
</dbReference>
<feature type="domain" description="Cyclin-like" evidence="5">
    <location>
        <begin position="43"/>
        <end position="133"/>
    </location>
</feature>
<dbReference type="SUPFAM" id="SSF47954">
    <property type="entry name" value="Cyclin-like"/>
    <property type="match status" value="2"/>
</dbReference>
<evidence type="ECO:0000313" key="7">
    <source>
        <dbReference type="Proteomes" id="UP000054815"/>
    </source>
</evidence>
<comment type="caution">
    <text evidence="6">The sequence shown here is derived from an EMBL/GenBank/DDBJ whole genome shotgun (WGS) entry which is preliminary data.</text>
</comment>
<feature type="compositionally biased region" description="Low complexity" evidence="3">
    <location>
        <begin position="363"/>
        <end position="377"/>
    </location>
</feature>
<evidence type="ECO:0000259" key="4">
    <source>
        <dbReference type="SMART" id="SM00020"/>
    </source>
</evidence>
<feature type="domain" description="Peptidase S1" evidence="4">
    <location>
        <begin position="611"/>
        <end position="818"/>
    </location>
</feature>
<dbReference type="GO" id="GO:0004252">
    <property type="term" value="F:serine-type endopeptidase activity"/>
    <property type="evidence" value="ECO:0007669"/>
    <property type="project" value="InterPro"/>
</dbReference>
<evidence type="ECO:0000259" key="5">
    <source>
        <dbReference type="SMART" id="SM00385"/>
    </source>
</evidence>
<dbReference type="Pfam" id="PF00089">
    <property type="entry name" value="Trypsin"/>
    <property type="match status" value="1"/>
</dbReference>
<dbReference type="Pfam" id="PF00134">
    <property type="entry name" value="Cyclin_N"/>
    <property type="match status" value="1"/>
</dbReference>
<proteinExistence type="inferred from homology"/>
<dbReference type="SUPFAM" id="SSF50494">
    <property type="entry name" value="Trypsin-like serine proteases"/>
    <property type="match status" value="1"/>
</dbReference>
<feature type="region of interest" description="Disordered" evidence="3">
    <location>
        <begin position="352"/>
        <end position="393"/>
    </location>
</feature>
<gene>
    <name evidence="6" type="primary">CCNK</name>
    <name evidence="6" type="ORF">T4E_5699</name>
</gene>
<evidence type="ECO:0000256" key="1">
    <source>
        <dbReference type="ARBA" id="ARBA00023127"/>
    </source>
</evidence>
<dbReference type="InterPro" id="IPR001254">
    <property type="entry name" value="Trypsin_dom"/>
</dbReference>
<dbReference type="STRING" id="6337.A0A0V0YGS1"/>
<organism evidence="6 7">
    <name type="scientific">Trichinella pseudospiralis</name>
    <name type="common">Parasitic roundworm</name>
    <dbReference type="NCBI Taxonomy" id="6337"/>
    <lineage>
        <taxon>Eukaryota</taxon>
        <taxon>Metazoa</taxon>
        <taxon>Ecdysozoa</taxon>
        <taxon>Nematoda</taxon>
        <taxon>Enoplea</taxon>
        <taxon>Dorylaimia</taxon>
        <taxon>Trichinellida</taxon>
        <taxon>Trichinellidae</taxon>
        <taxon>Trichinella</taxon>
    </lineage>
</organism>